<dbReference type="RefSeq" id="XP_013229748.1">
    <property type="nucleotide sequence ID" value="XM_013374294.1"/>
</dbReference>
<evidence type="ECO:0000313" key="8">
    <source>
        <dbReference type="Proteomes" id="UP000030747"/>
    </source>
</evidence>
<keyword evidence="3" id="KW-0479">Metal-binding</keyword>
<evidence type="ECO:0000256" key="4">
    <source>
        <dbReference type="ARBA" id="ARBA00022737"/>
    </source>
</evidence>
<dbReference type="PANTHER" id="PTHR23048:SF0">
    <property type="entry name" value="CALMODULIN LIKE 3"/>
    <property type="match status" value="1"/>
</dbReference>
<proteinExistence type="inferred from homology"/>
<evidence type="ECO:0000259" key="6">
    <source>
        <dbReference type="PROSITE" id="PS50222"/>
    </source>
</evidence>
<dbReference type="AlphaFoldDB" id="U6KQ09"/>
<dbReference type="VEuPathDB" id="ToxoDB:ETH_00029260"/>
<evidence type="ECO:0000256" key="1">
    <source>
        <dbReference type="ARBA" id="ARBA00005253"/>
    </source>
</evidence>
<organism evidence="7 8">
    <name type="scientific">Eimeria tenella</name>
    <name type="common">Coccidian parasite</name>
    <dbReference type="NCBI Taxonomy" id="5802"/>
    <lineage>
        <taxon>Eukaryota</taxon>
        <taxon>Sar</taxon>
        <taxon>Alveolata</taxon>
        <taxon>Apicomplexa</taxon>
        <taxon>Conoidasida</taxon>
        <taxon>Coccidia</taxon>
        <taxon>Eucoccidiorida</taxon>
        <taxon>Eimeriorina</taxon>
        <taxon>Eimeriidae</taxon>
        <taxon>Eimeria</taxon>
    </lineage>
</organism>
<evidence type="ECO:0000256" key="3">
    <source>
        <dbReference type="ARBA" id="ARBA00022723"/>
    </source>
</evidence>
<dbReference type="InterPro" id="IPR002048">
    <property type="entry name" value="EF_hand_dom"/>
</dbReference>
<dbReference type="OMA" id="ECFRLYD"/>
<dbReference type="PROSITE" id="PS50222">
    <property type="entry name" value="EF_HAND_2"/>
    <property type="match status" value="2"/>
</dbReference>
<dbReference type="Proteomes" id="UP000030747">
    <property type="component" value="Unassembled WGS sequence"/>
</dbReference>
<feature type="domain" description="EF-hand" evidence="6">
    <location>
        <begin position="78"/>
        <end position="113"/>
    </location>
</feature>
<keyword evidence="5" id="KW-0007">Acetylation</keyword>
<keyword evidence="8" id="KW-1185">Reference proteome</keyword>
<evidence type="ECO:0000256" key="2">
    <source>
        <dbReference type="ARBA" id="ARBA00020786"/>
    </source>
</evidence>
<dbReference type="InterPro" id="IPR050230">
    <property type="entry name" value="CALM/Myosin/TropC-like"/>
</dbReference>
<dbReference type="FunFam" id="1.10.238.10:FF:000178">
    <property type="entry name" value="Calmodulin-2 A"/>
    <property type="match status" value="1"/>
</dbReference>
<reference evidence="7" key="1">
    <citation type="submission" date="2013-10" db="EMBL/GenBank/DDBJ databases">
        <title>Genomic analysis of the causative agents of coccidiosis in chickens.</title>
        <authorList>
            <person name="Reid A.J."/>
            <person name="Blake D."/>
            <person name="Billington K."/>
            <person name="Browne H."/>
            <person name="Dunn M."/>
            <person name="Hung S."/>
            <person name="Kawahara F."/>
            <person name="Miranda-Saavedra D."/>
            <person name="Mourier T."/>
            <person name="Nagra H."/>
            <person name="Otto T.D."/>
            <person name="Rawlings N."/>
            <person name="Sanchez A."/>
            <person name="Sanders M."/>
            <person name="Subramaniam C."/>
            <person name="Tay Y."/>
            <person name="Dear P."/>
            <person name="Doerig C."/>
            <person name="Gruber A."/>
            <person name="Parkinson J."/>
            <person name="Shirley M."/>
            <person name="Wan K.L."/>
            <person name="Berriman M."/>
            <person name="Tomley F."/>
            <person name="Pain A."/>
        </authorList>
    </citation>
    <scope>NUCLEOTIDE SEQUENCE [LARGE SCALE GENOMIC DNA]</scope>
    <source>
        <strain evidence="7">Houghton</strain>
    </source>
</reference>
<dbReference type="Pfam" id="PF13405">
    <property type="entry name" value="EF-hand_6"/>
    <property type="match status" value="1"/>
</dbReference>
<dbReference type="GO" id="GO:0005509">
    <property type="term" value="F:calcium ion binding"/>
    <property type="evidence" value="ECO:0007669"/>
    <property type="project" value="InterPro"/>
</dbReference>
<evidence type="ECO:0000313" key="7">
    <source>
        <dbReference type="EMBL" id="CDJ38993.1"/>
    </source>
</evidence>
<comment type="similarity">
    <text evidence="1">Belongs to the centrin family.</text>
</comment>
<dbReference type="SMART" id="SM00054">
    <property type="entry name" value="EFh"/>
    <property type="match status" value="2"/>
</dbReference>
<dbReference type="PANTHER" id="PTHR23048">
    <property type="entry name" value="MYOSIN LIGHT CHAIN 1, 3"/>
    <property type="match status" value="1"/>
</dbReference>
<protein>
    <recommendedName>
        <fullName evidence="2">Calmodulin</fullName>
    </recommendedName>
</protein>
<dbReference type="EMBL" id="HG674134">
    <property type="protein sequence ID" value="CDJ38993.1"/>
    <property type="molecule type" value="Genomic_DNA"/>
</dbReference>
<reference evidence="7" key="2">
    <citation type="submission" date="2013-10" db="EMBL/GenBank/DDBJ databases">
        <authorList>
            <person name="Aslett M."/>
        </authorList>
    </citation>
    <scope>NUCLEOTIDE SEQUENCE [LARGE SCALE GENOMIC DNA]</scope>
    <source>
        <strain evidence="7">Houghton</strain>
    </source>
</reference>
<dbReference type="SUPFAM" id="SSF47473">
    <property type="entry name" value="EF-hand"/>
    <property type="match status" value="1"/>
</dbReference>
<dbReference type="GO" id="GO:0016460">
    <property type="term" value="C:myosin II complex"/>
    <property type="evidence" value="ECO:0007669"/>
    <property type="project" value="TreeGrafter"/>
</dbReference>
<dbReference type="InterPro" id="IPR011992">
    <property type="entry name" value="EF-hand-dom_pair"/>
</dbReference>
<dbReference type="Gene3D" id="1.10.238.10">
    <property type="entry name" value="EF-hand"/>
    <property type="match status" value="2"/>
</dbReference>
<feature type="domain" description="EF-hand" evidence="6">
    <location>
        <begin position="151"/>
        <end position="186"/>
    </location>
</feature>
<dbReference type="OrthoDB" id="26525at2759"/>
<name>U6KQ09_EIMTE</name>
<gene>
    <name evidence="7" type="ORF">ETH_00029260</name>
</gene>
<evidence type="ECO:0000256" key="5">
    <source>
        <dbReference type="ARBA" id="ARBA00022990"/>
    </source>
</evidence>
<sequence>MLPFAQNALGYTSRYAGAGERGRRRDARYERYDVAERAPASTIFFSKPTKPKEKLTLDFTPSALAAESGLGSDSFDEDLEEEASECFRLYDRDGDGLVLVSEVTAMLRSLGFVVLVEQHKAFEAEMRRLKVTSIDFETFLSIARKGFPKAVDPLDILAAFNLLDREKKGSVNTGELHHLMTTVGDPLSQADWQKLLRRTLMTRESAAPVSIKRNTFLMLVCAPVDGESEWAASAPLRQARRKQPK</sequence>
<accession>U6KQ09</accession>
<dbReference type="VEuPathDB" id="ToxoDB:ETH2_1327700"/>
<dbReference type="GeneID" id="25254945"/>
<keyword evidence="4" id="KW-0677">Repeat</keyword>